<dbReference type="InterPro" id="IPR003425">
    <property type="entry name" value="CCB3/YggT"/>
</dbReference>
<proteinExistence type="predicted"/>
<protein>
    <submittedName>
        <fullName evidence="2">YggT family protein</fullName>
    </submittedName>
</protein>
<dbReference type="RefSeq" id="WP_266116838.1">
    <property type="nucleotide sequence ID" value="NZ_JANIDY010000003.1"/>
</dbReference>
<evidence type="ECO:0000313" key="2">
    <source>
        <dbReference type="EMBL" id="MCX5618326.1"/>
    </source>
</evidence>
<evidence type="ECO:0000256" key="1">
    <source>
        <dbReference type="SAM" id="Phobius"/>
    </source>
</evidence>
<accession>A0ABT3WNH0</accession>
<gene>
    <name evidence="2" type="ORF">NQF86_06560</name>
</gene>
<evidence type="ECO:0000313" key="3">
    <source>
        <dbReference type="Proteomes" id="UP001165576"/>
    </source>
</evidence>
<feature type="transmembrane region" description="Helical" evidence="1">
    <location>
        <begin position="38"/>
        <end position="58"/>
    </location>
</feature>
<keyword evidence="3" id="KW-1185">Reference proteome</keyword>
<keyword evidence="1" id="KW-0472">Membrane</keyword>
<reference evidence="2" key="1">
    <citation type="submission" date="2022-07" db="EMBL/GenBank/DDBJ databases">
        <title>Bombella genomes.</title>
        <authorList>
            <person name="Harer L."/>
            <person name="Styblova S."/>
            <person name="Ehrmann M."/>
        </authorList>
    </citation>
    <scope>NUCLEOTIDE SEQUENCE</scope>
    <source>
        <strain evidence="2">TMW 2.2543</strain>
    </source>
</reference>
<dbReference type="Pfam" id="PF02325">
    <property type="entry name" value="CCB3_YggT"/>
    <property type="match status" value="1"/>
</dbReference>
<comment type="caution">
    <text evidence="2">The sequence shown here is derived from an EMBL/GenBank/DDBJ whole genome shotgun (WGS) entry which is preliminary data.</text>
</comment>
<dbReference type="EMBL" id="JANIDY010000003">
    <property type="protein sequence ID" value="MCX5618326.1"/>
    <property type="molecule type" value="Genomic_DNA"/>
</dbReference>
<keyword evidence="1" id="KW-1133">Transmembrane helix</keyword>
<sequence length="125" mass="14011">MLHLSHCILTHYQEGALPVHAALIYLQATNLLLVVLDVYTWIILAYCLASMAISFGVIDPHSNRFMGSLFEMLARLVEPVLQPIRNILPPTGMMDFAPLILLLAIQYGVPFILKSIFTLFFLPQG</sequence>
<feature type="transmembrane region" description="Helical" evidence="1">
    <location>
        <begin position="99"/>
        <end position="122"/>
    </location>
</feature>
<keyword evidence="1" id="KW-0812">Transmembrane</keyword>
<name>A0ABT3WNH0_9PROT</name>
<dbReference type="Proteomes" id="UP001165576">
    <property type="component" value="Unassembled WGS sequence"/>
</dbReference>
<organism evidence="2 3">
    <name type="scientific">Bombella pluederhausensis</name>
    <dbReference type="NCBI Taxonomy" id="2967336"/>
    <lineage>
        <taxon>Bacteria</taxon>
        <taxon>Pseudomonadati</taxon>
        <taxon>Pseudomonadota</taxon>
        <taxon>Alphaproteobacteria</taxon>
        <taxon>Acetobacterales</taxon>
        <taxon>Acetobacteraceae</taxon>
        <taxon>Bombella</taxon>
    </lineage>
</organism>